<dbReference type="RefSeq" id="WP_379892768.1">
    <property type="nucleotide sequence ID" value="NZ_CBCSCT010000012.1"/>
</dbReference>
<keyword evidence="3" id="KW-1185">Reference proteome</keyword>
<feature type="domain" description="Pyruvate phosphate dikinase AMP/ATP-binding" evidence="1">
    <location>
        <begin position="288"/>
        <end position="666"/>
    </location>
</feature>
<dbReference type="EMBL" id="JBHSQV010000029">
    <property type="protein sequence ID" value="MFC5985686.1"/>
    <property type="molecule type" value="Genomic_DNA"/>
</dbReference>
<dbReference type="InterPro" id="IPR002192">
    <property type="entry name" value="PPDK_AMP/ATP-bd"/>
</dbReference>
<evidence type="ECO:0000313" key="2">
    <source>
        <dbReference type="EMBL" id="MFC5985686.1"/>
    </source>
</evidence>
<sequence>MGLQDKVSTGLQGFDQAIDKLRLGDNVVWQVDSVSNYKQIIGPFVEQARLDQRKLIYVRFGNHDPLLKDSPKLTTYHVDASQGFERFATEVHQIIEQEGRRAFYVFDCLTDLLQYWYSDLMIGNFFKVSCPFLYELDTIAYFAIIRNAHTYSTIAGIRETTQVLLDLYQFKEHVYIHPLKVWNRYSPTMFFPHLIQGQEAVSITSSTEAAELFSHIHRGEERLDYWNVLFQQAKEALNQDESLQQSTKKRLMSVLIGHESRMLELCEEYFTLEDILAIAAREIGTGFIGGKSVGMLLARKIIEKDGGERFASFIEPHDSFYLGSDVFYTYVVQNGWWKLRMKQKTADGYYSYAAELREKMLQGDFPENIQEQFVQILEYFGQSPIIVRSSSLLEDNFGNAFAGKYDSVFCVNQGTPEERYEAFEQAIRTVYASTMNEDALRYRMNRGLFDKDEQMAILVQRVSGDHYNDVFLPHLAGVGNSSNLYVWDRDVDMEAGMLRLVFGLGTRAVDRTVGDYARLVALDQPTRIPPMNKEDRKKYAQHYVDVLSLTDNTLTTVNIDQLLTYNLKTDTSLFAARDEQAERRMQELGYTDMPVPQIVDFEMLLKRTEFPALMRDMLALLSRVYDYPVDIEYTANFTKDGHFKVNLLQCRPLQTRGLGRPVAMPELADEQDFFFAATGNFMGGNVRLPIDYVVYVHAQPYLQRIPQDKYAVARQIGLIGAALKGKNVMLIGPGRWGTTTPSLGVPVHFSEVSQMSVLVEVASIEAGFMPELSYGSHFFQDLVETGIFYAAIFDGRPDVVYHPEYILSRENLLTELLPQSESFSDVIHITEVSGMEIYSDIVTQKLLCR</sequence>
<dbReference type="InterPro" id="IPR013815">
    <property type="entry name" value="ATP_grasp_subdomain_1"/>
</dbReference>
<proteinExistence type="predicted"/>
<evidence type="ECO:0000313" key="3">
    <source>
        <dbReference type="Proteomes" id="UP001596250"/>
    </source>
</evidence>
<dbReference type="SUPFAM" id="SSF56059">
    <property type="entry name" value="Glutathione synthetase ATP-binding domain-like"/>
    <property type="match status" value="1"/>
</dbReference>
<dbReference type="Proteomes" id="UP001596250">
    <property type="component" value="Unassembled WGS sequence"/>
</dbReference>
<accession>A0ABW1IKV1</accession>
<gene>
    <name evidence="2" type="ORF">ACFPXP_04480</name>
</gene>
<organism evidence="2 3">
    <name type="scientific">Marinicrinis lubricantis</name>
    <dbReference type="NCBI Taxonomy" id="2086470"/>
    <lineage>
        <taxon>Bacteria</taxon>
        <taxon>Bacillati</taxon>
        <taxon>Bacillota</taxon>
        <taxon>Bacilli</taxon>
        <taxon>Bacillales</taxon>
        <taxon>Paenibacillaceae</taxon>
    </lineage>
</organism>
<name>A0ABW1IKV1_9BACL</name>
<reference evidence="3" key="1">
    <citation type="journal article" date="2019" name="Int. J. Syst. Evol. Microbiol.">
        <title>The Global Catalogue of Microorganisms (GCM) 10K type strain sequencing project: providing services to taxonomists for standard genome sequencing and annotation.</title>
        <authorList>
            <consortium name="The Broad Institute Genomics Platform"/>
            <consortium name="The Broad Institute Genome Sequencing Center for Infectious Disease"/>
            <person name="Wu L."/>
            <person name="Ma J."/>
        </authorList>
    </citation>
    <scope>NUCLEOTIDE SEQUENCE [LARGE SCALE GENOMIC DNA]</scope>
    <source>
        <strain evidence="3">CCM 8749</strain>
    </source>
</reference>
<protein>
    <submittedName>
        <fullName evidence="2">PEP/pyruvate-binding domain-containing protein</fullName>
    </submittedName>
</protein>
<comment type="caution">
    <text evidence="2">The sequence shown here is derived from an EMBL/GenBank/DDBJ whole genome shotgun (WGS) entry which is preliminary data.</text>
</comment>
<dbReference type="Pfam" id="PF01326">
    <property type="entry name" value="PPDK_N"/>
    <property type="match status" value="1"/>
</dbReference>
<evidence type="ECO:0000259" key="1">
    <source>
        <dbReference type="Pfam" id="PF01326"/>
    </source>
</evidence>
<dbReference type="Gene3D" id="3.30.1490.20">
    <property type="entry name" value="ATP-grasp fold, A domain"/>
    <property type="match status" value="1"/>
</dbReference>